<name>A0A7J2T9G7_9CREN</name>
<dbReference type="CDD" id="cd00090">
    <property type="entry name" value="HTH_ARSR"/>
    <property type="match status" value="1"/>
</dbReference>
<reference evidence="2" key="1">
    <citation type="journal article" date="2020" name="mSystems">
        <title>Genome- and Community-Level Interaction Insights into Carbon Utilization and Element Cycling Functions of Hydrothermarchaeota in Hydrothermal Sediment.</title>
        <authorList>
            <person name="Zhou Z."/>
            <person name="Liu Y."/>
            <person name="Xu W."/>
            <person name="Pan J."/>
            <person name="Luo Z.H."/>
            <person name="Li M."/>
        </authorList>
    </citation>
    <scope>NUCLEOTIDE SEQUENCE [LARGE SCALE GENOMIC DNA]</scope>
    <source>
        <strain evidence="2">SpSt-27</strain>
    </source>
</reference>
<gene>
    <name evidence="2" type="ORF">ENP99_00925</name>
</gene>
<dbReference type="Pfam" id="PF08279">
    <property type="entry name" value="HTH_11"/>
    <property type="match status" value="1"/>
</dbReference>
<dbReference type="InterPro" id="IPR036390">
    <property type="entry name" value="WH_DNA-bd_sf"/>
</dbReference>
<evidence type="ECO:0000313" key="2">
    <source>
        <dbReference type="EMBL" id="HEH30670.1"/>
    </source>
</evidence>
<dbReference type="InterPro" id="IPR013196">
    <property type="entry name" value="HTH_11"/>
</dbReference>
<dbReference type="SUPFAM" id="SSF46785">
    <property type="entry name" value="Winged helix' DNA-binding domain"/>
    <property type="match status" value="1"/>
</dbReference>
<proteinExistence type="predicted"/>
<evidence type="ECO:0000259" key="1">
    <source>
        <dbReference type="Pfam" id="PF08279"/>
    </source>
</evidence>
<dbReference type="AlphaFoldDB" id="A0A7J2T9G7"/>
<comment type="caution">
    <text evidence="2">The sequence shown here is derived from an EMBL/GenBank/DDBJ whole genome shotgun (WGS) entry which is preliminary data.</text>
</comment>
<dbReference type="InterPro" id="IPR036388">
    <property type="entry name" value="WH-like_DNA-bd_sf"/>
</dbReference>
<feature type="domain" description="Helix-turn-helix type 11" evidence="1">
    <location>
        <begin position="6"/>
        <end position="47"/>
    </location>
</feature>
<protein>
    <submittedName>
        <fullName evidence="2">ArsR family transcriptional regulator</fullName>
    </submittedName>
</protein>
<dbReference type="EMBL" id="DSLL01000006">
    <property type="protein sequence ID" value="HEH30670.1"/>
    <property type="molecule type" value="Genomic_DNA"/>
</dbReference>
<accession>A0A7J2T9G7</accession>
<dbReference type="Gene3D" id="1.10.10.10">
    <property type="entry name" value="Winged helix-like DNA-binding domain superfamily/Winged helix DNA-binding domain"/>
    <property type="match status" value="1"/>
</dbReference>
<sequence>MKPVKERILELLREVCPHDLPIKEIAKRVGVSRTTASKYITILEAEEVVVCRFVGRAKLCRAKER</sequence>
<organism evidence="2">
    <name type="scientific">Ignisphaera aggregans</name>
    <dbReference type="NCBI Taxonomy" id="334771"/>
    <lineage>
        <taxon>Archaea</taxon>
        <taxon>Thermoproteota</taxon>
        <taxon>Thermoprotei</taxon>
        <taxon>Desulfurococcales</taxon>
        <taxon>Desulfurococcaceae</taxon>
        <taxon>Ignisphaera</taxon>
    </lineage>
</organism>
<dbReference type="InterPro" id="IPR011991">
    <property type="entry name" value="ArsR-like_HTH"/>
</dbReference>